<dbReference type="InterPro" id="IPR002073">
    <property type="entry name" value="PDEase_catalytic_dom"/>
</dbReference>
<dbReference type="InterPro" id="IPR029016">
    <property type="entry name" value="GAF-like_dom_sf"/>
</dbReference>
<feature type="domain" description="PDEase" evidence="7">
    <location>
        <begin position="609"/>
        <end position="728"/>
    </location>
</feature>
<evidence type="ECO:0000256" key="2">
    <source>
        <dbReference type="ARBA" id="ARBA00007648"/>
    </source>
</evidence>
<gene>
    <name evidence="8" type="ORF">HNY73_004432</name>
</gene>
<accession>A0A8T0FP89</accession>
<evidence type="ECO:0000256" key="4">
    <source>
        <dbReference type="ARBA" id="ARBA00022723"/>
    </source>
</evidence>
<feature type="region of interest" description="Disordered" evidence="6">
    <location>
        <begin position="880"/>
        <end position="905"/>
    </location>
</feature>
<protein>
    <recommendedName>
        <fullName evidence="3">3',5'-cyclic-GMP phosphodiesterase</fullName>
        <ecNumber evidence="3">3.1.4.35</ecNumber>
    </recommendedName>
</protein>
<dbReference type="GO" id="GO:0007165">
    <property type="term" value="P:signal transduction"/>
    <property type="evidence" value="ECO:0007669"/>
    <property type="project" value="InterPro"/>
</dbReference>
<organism evidence="8 9">
    <name type="scientific">Argiope bruennichi</name>
    <name type="common">Wasp spider</name>
    <name type="synonym">Aranea bruennichi</name>
    <dbReference type="NCBI Taxonomy" id="94029"/>
    <lineage>
        <taxon>Eukaryota</taxon>
        <taxon>Metazoa</taxon>
        <taxon>Ecdysozoa</taxon>
        <taxon>Arthropoda</taxon>
        <taxon>Chelicerata</taxon>
        <taxon>Arachnida</taxon>
        <taxon>Araneae</taxon>
        <taxon>Araneomorphae</taxon>
        <taxon>Entelegynae</taxon>
        <taxon>Araneoidea</taxon>
        <taxon>Araneidae</taxon>
        <taxon>Argiope</taxon>
    </lineage>
</organism>
<dbReference type="SMART" id="SM00065">
    <property type="entry name" value="GAF"/>
    <property type="match status" value="2"/>
</dbReference>
<name>A0A8T0FP89_ARGBR</name>
<reference evidence="8" key="2">
    <citation type="submission" date="2020-06" db="EMBL/GenBank/DDBJ databases">
        <authorList>
            <person name="Sheffer M."/>
        </authorList>
    </citation>
    <scope>NUCLEOTIDE SEQUENCE</scope>
</reference>
<evidence type="ECO:0000313" key="8">
    <source>
        <dbReference type="EMBL" id="KAF8792891.1"/>
    </source>
</evidence>
<dbReference type="PANTHER" id="PTHR11347">
    <property type="entry name" value="CYCLIC NUCLEOTIDE PHOSPHODIESTERASE"/>
    <property type="match status" value="1"/>
</dbReference>
<evidence type="ECO:0000256" key="6">
    <source>
        <dbReference type="SAM" id="MobiDB-lite"/>
    </source>
</evidence>
<dbReference type="GO" id="GO:0046872">
    <property type="term" value="F:metal ion binding"/>
    <property type="evidence" value="ECO:0007669"/>
    <property type="project" value="UniProtKB-KW"/>
</dbReference>
<dbReference type="Pfam" id="PF13936">
    <property type="entry name" value="HTH_38"/>
    <property type="match status" value="1"/>
</dbReference>
<dbReference type="AlphaFoldDB" id="A0A8T0FP89"/>
<evidence type="ECO:0000256" key="5">
    <source>
        <dbReference type="ARBA" id="ARBA00022801"/>
    </source>
</evidence>
<feature type="compositionally biased region" description="Basic and acidic residues" evidence="6">
    <location>
        <begin position="895"/>
        <end position="905"/>
    </location>
</feature>
<dbReference type="Gene3D" id="3.30.450.40">
    <property type="match status" value="2"/>
</dbReference>
<dbReference type="Pfam" id="PF01590">
    <property type="entry name" value="GAF"/>
    <property type="match status" value="1"/>
</dbReference>
<feature type="domain" description="PDEase" evidence="7">
    <location>
        <begin position="731"/>
        <end position="879"/>
    </location>
</feature>
<comment type="similarity">
    <text evidence="2">Belongs to the cyclic nucleotide phosphodiesterase family.</text>
</comment>
<dbReference type="SUPFAM" id="SSF109604">
    <property type="entry name" value="HD-domain/PDEase-like"/>
    <property type="match status" value="1"/>
</dbReference>
<dbReference type="Pfam" id="PF00233">
    <property type="entry name" value="PDEase_I"/>
    <property type="match status" value="1"/>
</dbReference>
<feature type="region of interest" description="Disordered" evidence="6">
    <location>
        <begin position="130"/>
        <end position="157"/>
    </location>
</feature>
<dbReference type="SUPFAM" id="SSF55781">
    <property type="entry name" value="GAF domain-like"/>
    <property type="match status" value="2"/>
</dbReference>
<keyword evidence="5" id="KW-0378">Hydrolase</keyword>
<dbReference type="FunFam" id="3.30.450.40:FF:000067">
    <property type="entry name" value="Phosphodiesterase"/>
    <property type="match status" value="1"/>
</dbReference>
<dbReference type="GO" id="GO:0047555">
    <property type="term" value="F:3',5'-cyclic-GMP phosphodiesterase activity"/>
    <property type="evidence" value="ECO:0007669"/>
    <property type="project" value="UniProtKB-EC"/>
</dbReference>
<evidence type="ECO:0000313" key="9">
    <source>
        <dbReference type="Proteomes" id="UP000807504"/>
    </source>
</evidence>
<reference evidence="8" key="1">
    <citation type="journal article" date="2020" name="bioRxiv">
        <title>Chromosome-level reference genome of the European wasp spider Argiope bruennichi: a resource for studies on range expansion and evolutionary adaptation.</title>
        <authorList>
            <person name="Sheffer M.M."/>
            <person name="Hoppe A."/>
            <person name="Krehenwinkel H."/>
            <person name="Uhl G."/>
            <person name="Kuss A.W."/>
            <person name="Jensen L."/>
            <person name="Jensen C."/>
            <person name="Gillespie R.G."/>
            <person name="Hoff K.J."/>
            <person name="Prost S."/>
        </authorList>
    </citation>
    <scope>NUCLEOTIDE SEQUENCE</scope>
</reference>
<evidence type="ECO:0000256" key="3">
    <source>
        <dbReference type="ARBA" id="ARBA00012319"/>
    </source>
</evidence>
<sequence>MEKGKKLTDRERGQIEALSSTGMSSRAIAIKIGRSKTVVNNFFKLKDNYGKKNTGERPKAFSSRDERRVCQLASTGKSDFVKKKEFTICSQKRLDRCITVKVIKTKAGYHMYRPKGTQGRLPPLLSVSPVGGRHSSKYQSRSPSASASKYHSKCCLPTRPPSPGPGEYLEGLSCKISVRSSRSSRTAKRHTRPQSQDWSQIVTDYLKKHEEFLEEYILENIPLDLLERLVIRKIRRQGQYAEEMAETNEVVPNLSRWKFCVHADKREMLQELTSTLFSYPNKIRVLTELANTVASAVNASDWRLHIYDADTKKLCSFGSDNECLNDFQIEDTLADYVMKTKETVRCKSTDRDNRFPEGVSINLDKPVYVLCHPVLQPDEELSGVLELYKDASDVEFHEEDEEIVNSYLVWGGIALHYAELYVNMMKQRELNMFLLTVVKSIFQDMISMDTVILKIMMFARKLVSADRASLFLVDGRSSELYARIFDVSSSENEDENLNDKKEVDLKPQEIRFPMGKGIAGYVAMTGESLNIPDAYNDSRFNRSVDQRTGYNTRNLLCMPIFIRGSVIGVVQMVNKTSGAFTKSDEEDFATFAIYCGLALHHAKLYDKIRRSEQKHKLALEILSYHNTCSEEELDAIKAVKIPIDVVQLQEYSFSADQLNSDEKVVASIFMLTDLPQIQKVMKIDHDSLVRFTLTVRKNYRRVPYHNWSHGFCVANSAYVVIRKSGVFKPLEMLNNIKHCILATDLALFFPNRANLAAIVEEKKFDFDNSEHRLLLQAITMTACDLCGSTKSWEQQKEIVKVIFEEFYDQGDIEKSQGRQPIPIMDRNRMDEQPTSQVSFLKGICIPCYELLHTLIPETKPMLEGCKENLRIWESLAAEQEKNKTDDSCTDELNDEKEKTSCSKIM</sequence>
<evidence type="ECO:0000256" key="1">
    <source>
        <dbReference type="ARBA" id="ARBA00001968"/>
    </source>
</evidence>
<dbReference type="InterPro" id="IPR003018">
    <property type="entry name" value="GAF"/>
</dbReference>
<evidence type="ECO:0000259" key="7">
    <source>
        <dbReference type="PROSITE" id="PS51845"/>
    </source>
</evidence>
<dbReference type="InterPro" id="IPR036971">
    <property type="entry name" value="PDEase_catalytic_dom_sf"/>
</dbReference>
<dbReference type="PROSITE" id="PS51845">
    <property type="entry name" value="PDEASE_I_2"/>
    <property type="match status" value="2"/>
</dbReference>
<dbReference type="EMBL" id="JABXBU010000003">
    <property type="protein sequence ID" value="KAF8792891.1"/>
    <property type="molecule type" value="Genomic_DNA"/>
</dbReference>
<dbReference type="Gene3D" id="1.10.1300.10">
    <property type="entry name" value="3'5'-cyclic nucleotide phosphodiesterase, catalytic domain"/>
    <property type="match status" value="2"/>
</dbReference>
<dbReference type="Proteomes" id="UP000807504">
    <property type="component" value="Unassembled WGS sequence"/>
</dbReference>
<keyword evidence="9" id="KW-1185">Reference proteome</keyword>
<dbReference type="InterPro" id="IPR025246">
    <property type="entry name" value="IS30-like_HTH"/>
</dbReference>
<dbReference type="Gene3D" id="1.10.10.60">
    <property type="entry name" value="Homeodomain-like"/>
    <property type="match status" value="1"/>
</dbReference>
<comment type="caution">
    <text evidence="8">The sequence shown here is derived from an EMBL/GenBank/DDBJ whole genome shotgun (WGS) entry which is preliminary data.</text>
</comment>
<keyword evidence="4" id="KW-0479">Metal-binding</keyword>
<proteinExistence type="inferred from homology"/>
<comment type="cofactor">
    <cofactor evidence="1">
        <name>a divalent metal cation</name>
        <dbReference type="ChEBI" id="CHEBI:60240"/>
    </cofactor>
</comment>
<feature type="compositionally biased region" description="Polar residues" evidence="6">
    <location>
        <begin position="137"/>
        <end position="149"/>
    </location>
</feature>
<dbReference type="EC" id="3.1.4.35" evidence="3"/>